<evidence type="ECO:0000256" key="1">
    <source>
        <dbReference type="ARBA" id="ARBA00022801"/>
    </source>
</evidence>
<dbReference type="Pfam" id="PF00128">
    <property type="entry name" value="Alpha-amylase"/>
    <property type="match status" value="2"/>
</dbReference>
<keyword evidence="1" id="KW-0378">Hydrolase</keyword>
<sequence>MKGIYSDQTNAYLNPEEPSIDDEVTIKLRIPKYLGKSIGSVMFTPEKNSKKYQHKPMQLSKETTYFYFFESTFKMPDKIVRYHFEIDLIEKDKKLFYDAMGLVENRAIHDFVFIADFKTPNWSHGSVYYQIFVDRFKNGDETNDPVSHEYHYDGQKVIKKDWNSLPHPKNGHREFYGGDLQGVLEKIDYLKELGVETIYLNPIFVSPSPHKYDTQDYEHVDPHFGVIEEDSEDLNEKYKVRTTSIKNLEKSDEILKILIQKAHEKNIKVILDGVFNHCGSFHKWIDEMDLYGEGSLHNEDSPYKSYFYWNSSQKGYEGWWGFHTLPKLNYGNISLWKYIADIGKKWVSEPFNADGWRLDVADELGKSFEMNTAFWRFFYKVVKKSNPESIIFAEIYKSPLAWLELKCWDSIMNYITCMDHVSYFLTGMEKHNEHHKPELLKNAEYFVNSVRWALSQLPMNSKFIALNQLSNHDHSRWMTRTTQKVGRLGPQTHEEASIGKDLDVFKIGLVTMFTLPGSPGLFYGDEIGMAGWTDPDNRRPYPWGKESEENKMLFNFTKELIKMYKEHPALRKGSFDFLDWNGGYVSYASWNESENIITVINREEKEIDIELPLWLLDKKEGEITLLFSTKDFNLGDNSYNDGKKSLKIPEKIALIFKIN</sequence>
<dbReference type="Proteomes" id="UP000236434">
    <property type="component" value="Unassembled WGS sequence"/>
</dbReference>
<dbReference type="SUPFAM" id="SSF51011">
    <property type="entry name" value="Glycosyl hydrolase domain"/>
    <property type="match status" value="1"/>
</dbReference>
<dbReference type="GO" id="GO:0005975">
    <property type="term" value="P:carbohydrate metabolic process"/>
    <property type="evidence" value="ECO:0007669"/>
    <property type="project" value="InterPro"/>
</dbReference>
<evidence type="ECO:0000256" key="2">
    <source>
        <dbReference type="ARBA" id="ARBA00023295"/>
    </source>
</evidence>
<dbReference type="Pfam" id="PF02903">
    <property type="entry name" value="Alpha-amylase_N"/>
    <property type="match status" value="1"/>
</dbReference>
<dbReference type="CDD" id="cd11338">
    <property type="entry name" value="AmyAc_CMD"/>
    <property type="match status" value="1"/>
</dbReference>
<evidence type="ECO:0000313" key="5">
    <source>
        <dbReference type="Proteomes" id="UP000236434"/>
    </source>
</evidence>
<proteinExistence type="predicted"/>
<dbReference type="PANTHER" id="PTHR10357">
    <property type="entry name" value="ALPHA-AMYLASE FAMILY MEMBER"/>
    <property type="match status" value="1"/>
</dbReference>
<dbReference type="InterPro" id="IPR014756">
    <property type="entry name" value="Ig_E-set"/>
</dbReference>
<dbReference type="SUPFAM" id="SSF51445">
    <property type="entry name" value="(Trans)glycosidases"/>
    <property type="match status" value="1"/>
</dbReference>
<organism evidence="4 5">
    <name type="scientific">Petrotoga olearia DSM 13574</name>
    <dbReference type="NCBI Taxonomy" id="1122955"/>
    <lineage>
        <taxon>Bacteria</taxon>
        <taxon>Thermotogati</taxon>
        <taxon>Thermotogota</taxon>
        <taxon>Thermotogae</taxon>
        <taxon>Petrotogales</taxon>
        <taxon>Petrotogaceae</taxon>
        <taxon>Petrotoga</taxon>
    </lineage>
</organism>
<dbReference type="PANTHER" id="PTHR10357:SF210">
    <property type="entry name" value="MALTODEXTRIN GLUCOSIDASE"/>
    <property type="match status" value="1"/>
</dbReference>
<dbReference type="CDD" id="cd02857">
    <property type="entry name" value="E_set_CDase_PDE_N"/>
    <property type="match status" value="1"/>
</dbReference>
<protein>
    <submittedName>
        <fullName evidence="4">Alpha-amylase</fullName>
    </submittedName>
</protein>
<keyword evidence="2" id="KW-0326">Glycosidase</keyword>
<evidence type="ECO:0000313" key="4">
    <source>
        <dbReference type="EMBL" id="PNR97972.1"/>
    </source>
</evidence>
<gene>
    <name evidence="4" type="ORF">X929_00965</name>
</gene>
<evidence type="ECO:0000259" key="3">
    <source>
        <dbReference type="SMART" id="SM00642"/>
    </source>
</evidence>
<dbReference type="OrthoDB" id="9805159at2"/>
<name>A0A2K1P5C3_9BACT</name>
<dbReference type="SMART" id="SM00642">
    <property type="entry name" value="Aamy"/>
    <property type="match status" value="1"/>
</dbReference>
<dbReference type="SUPFAM" id="SSF81296">
    <property type="entry name" value="E set domains"/>
    <property type="match status" value="1"/>
</dbReference>
<dbReference type="InterPro" id="IPR006047">
    <property type="entry name" value="GH13_cat_dom"/>
</dbReference>
<dbReference type="EMBL" id="AZRL01000003">
    <property type="protein sequence ID" value="PNR97972.1"/>
    <property type="molecule type" value="Genomic_DNA"/>
</dbReference>
<dbReference type="InterPro" id="IPR013783">
    <property type="entry name" value="Ig-like_fold"/>
</dbReference>
<dbReference type="RefSeq" id="WP_103066197.1">
    <property type="nucleotide sequence ID" value="NZ_AZRL01000003.1"/>
</dbReference>
<comment type="caution">
    <text evidence="4">The sequence shown here is derived from an EMBL/GenBank/DDBJ whole genome shotgun (WGS) entry which is preliminary data.</text>
</comment>
<dbReference type="AlphaFoldDB" id="A0A2K1P5C3"/>
<dbReference type="Gene3D" id="2.60.40.10">
    <property type="entry name" value="Immunoglobulins"/>
    <property type="match status" value="1"/>
</dbReference>
<feature type="domain" description="Glycosyl hydrolase family 13 catalytic" evidence="3">
    <location>
        <begin position="130"/>
        <end position="564"/>
    </location>
</feature>
<dbReference type="GO" id="GO:0004553">
    <property type="term" value="F:hydrolase activity, hydrolyzing O-glycosyl compounds"/>
    <property type="evidence" value="ECO:0007669"/>
    <property type="project" value="InterPro"/>
</dbReference>
<dbReference type="InterPro" id="IPR013780">
    <property type="entry name" value="Glyco_hydro_b"/>
</dbReference>
<dbReference type="Gene3D" id="2.60.40.1180">
    <property type="entry name" value="Golgi alpha-mannosidase II"/>
    <property type="match status" value="1"/>
</dbReference>
<accession>A0A2K1P5C3</accession>
<dbReference type="InterPro" id="IPR017853">
    <property type="entry name" value="GH"/>
</dbReference>
<dbReference type="InterPro" id="IPR004185">
    <property type="entry name" value="Glyco_hydro_13_lg-like_dom"/>
</dbReference>
<reference evidence="4 5" key="1">
    <citation type="submission" date="2013-12" db="EMBL/GenBank/DDBJ databases">
        <title>Comparative genomics of Petrotoga isolates.</title>
        <authorList>
            <person name="Nesbo C.L."/>
            <person name="Charchuk R."/>
            <person name="Chow K."/>
        </authorList>
    </citation>
    <scope>NUCLEOTIDE SEQUENCE [LARGE SCALE GENOMIC DNA]</scope>
    <source>
        <strain evidence="4 5">DSM 13574</strain>
    </source>
</reference>
<dbReference type="Gene3D" id="3.20.20.80">
    <property type="entry name" value="Glycosidases"/>
    <property type="match status" value="1"/>
</dbReference>